<dbReference type="InterPro" id="IPR050863">
    <property type="entry name" value="CenT-Element_Derived"/>
</dbReference>
<organism evidence="6 7">
    <name type="scientific">Petrolisthes cinctipes</name>
    <name type="common">Flat porcelain crab</name>
    <dbReference type="NCBI Taxonomy" id="88211"/>
    <lineage>
        <taxon>Eukaryota</taxon>
        <taxon>Metazoa</taxon>
        <taxon>Ecdysozoa</taxon>
        <taxon>Arthropoda</taxon>
        <taxon>Crustacea</taxon>
        <taxon>Multicrustacea</taxon>
        <taxon>Malacostraca</taxon>
        <taxon>Eumalacostraca</taxon>
        <taxon>Eucarida</taxon>
        <taxon>Decapoda</taxon>
        <taxon>Pleocyemata</taxon>
        <taxon>Anomura</taxon>
        <taxon>Galatheoidea</taxon>
        <taxon>Porcellanidae</taxon>
        <taxon>Petrolisthes</taxon>
    </lineage>
</organism>
<dbReference type="InterPro" id="IPR036397">
    <property type="entry name" value="RNaseH_sf"/>
</dbReference>
<proteinExistence type="predicted"/>
<dbReference type="PANTHER" id="PTHR19303:SF26">
    <property type="entry name" value="TIGGER TRANSPOSABLE ELEMENT-DERIVED PROTEIN 1"/>
    <property type="match status" value="1"/>
</dbReference>
<feature type="region of interest" description="Disordered" evidence="4">
    <location>
        <begin position="481"/>
        <end position="503"/>
    </location>
</feature>
<dbReference type="InterPro" id="IPR006600">
    <property type="entry name" value="HTH_CenpB_DNA-bd_dom"/>
</dbReference>
<evidence type="ECO:0000313" key="6">
    <source>
        <dbReference type="EMBL" id="KAK3895021.1"/>
    </source>
</evidence>
<dbReference type="Pfam" id="PF04218">
    <property type="entry name" value="CENP-B_N"/>
    <property type="match status" value="1"/>
</dbReference>
<dbReference type="Gene3D" id="1.10.10.60">
    <property type="entry name" value="Homeodomain-like"/>
    <property type="match status" value="2"/>
</dbReference>
<dbReference type="PANTHER" id="PTHR19303">
    <property type="entry name" value="TRANSPOSON"/>
    <property type="match status" value="1"/>
</dbReference>
<keyword evidence="3" id="KW-0539">Nucleus</keyword>
<feature type="domain" description="HTH CENPB-type" evidence="5">
    <location>
        <begin position="78"/>
        <end position="161"/>
    </location>
</feature>
<protein>
    <recommendedName>
        <fullName evidence="5">HTH CENPB-type domain-containing protein</fullName>
    </recommendedName>
</protein>
<reference evidence="6" key="1">
    <citation type="submission" date="2023-10" db="EMBL/GenBank/DDBJ databases">
        <title>Genome assemblies of two species of porcelain crab, Petrolisthes cinctipes and Petrolisthes manimaculis (Anomura: Porcellanidae).</title>
        <authorList>
            <person name="Angst P."/>
        </authorList>
    </citation>
    <scope>NUCLEOTIDE SEQUENCE</scope>
    <source>
        <strain evidence="6">PB745_01</strain>
        <tissue evidence="6">Gill</tissue>
    </source>
</reference>
<evidence type="ECO:0000256" key="4">
    <source>
        <dbReference type="SAM" id="MobiDB-lite"/>
    </source>
</evidence>
<dbReference type="PROSITE" id="PS51253">
    <property type="entry name" value="HTH_CENPB"/>
    <property type="match status" value="1"/>
</dbReference>
<dbReference type="InterPro" id="IPR004875">
    <property type="entry name" value="DDE_SF_endonuclease_dom"/>
</dbReference>
<evidence type="ECO:0000256" key="3">
    <source>
        <dbReference type="ARBA" id="ARBA00023242"/>
    </source>
</evidence>
<evidence type="ECO:0000256" key="2">
    <source>
        <dbReference type="ARBA" id="ARBA00023125"/>
    </source>
</evidence>
<comment type="subcellular location">
    <subcellularLocation>
        <location evidence="1">Nucleus</location>
    </subcellularLocation>
</comment>
<sequence length="625" mass="70107">MAKRPAISPPAAAPTPKKRKRVSLAVKLDIIKRNESGQGPSEIGRALGLSASTVGTILKNAPRLKEVGESVTPTTATKLSRSRDCVMENMERLLSTWIEDCNQRNMPLCLKLIQEKALSLWKDLQEKQQPSEDTPQAAESFNASRGWFNRFKKRANLHNIKVTGEAASADLVAANAYPAQLQDIIEKGGYSAKQVFNIDETGLCWKRMPSRTYIAQEEKTAPGFKAAKDRLTLLLGGNAEGDVKLKPMLIYQSENPRALKGIAKNQLPVIWRCNKKKENKSRSKAWMTSYLFENYVKGYFSNYAKKYCEENNLRNKVLLLVDNAPGHPEICKDWCENVEVQFLPPNTTSLIQPMDQGVIATFKAYYLRRTIQQLIKETDRDNKLSVQQYWKNFNIKKCLDNIRDAWEEVSPSTMNGVWKKIWPECIYGFKGFPQQSILTKEIVMLAQQAGFEEVDENDVTELLESHNEELTNEDLMELEQERAHEDDDDDDQEESVPPKPKQLTLKGVRRILDLLGQATAAMAEEDPNQDRVETINENISKNISCYNEIERNLKQQATQPSILAFFQKKNAATTNTGTAASPSTSTTTTAASPSTTDSTSSEGMDSSDEAGSDCSEEVDNPASNN</sequence>
<keyword evidence="7" id="KW-1185">Reference proteome</keyword>
<feature type="compositionally biased region" description="Acidic residues" evidence="4">
    <location>
        <begin position="605"/>
        <end position="619"/>
    </location>
</feature>
<comment type="caution">
    <text evidence="6">The sequence shown here is derived from an EMBL/GenBank/DDBJ whole genome shotgun (WGS) entry which is preliminary data.</text>
</comment>
<gene>
    <name evidence="6" type="ORF">Pcinc_001254</name>
</gene>
<feature type="region of interest" description="Disordered" evidence="4">
    <location>
        <begin position="574"/>
        <end position="625"/>
    </location>
</feature>
<dbReference type="InterPro" id="IPR009057">
    <property type="entry name" value="Homeodomain-like_sf"/>
</dbReference>
<name>A0AAE1GNA6_PETCI</name>
<dbReference type="SUPFAM" id="SSF46689">
    <property type="entry name" value="Homeodomain-like"/>
    <property type="match status" value="2"/>
</dbReference>
<evidence type="ECO:0000313" key="7">
    <source>
        <dbReference type="Proteomes" id="UP001286313"/>
    </source>
</evidence>
<dbReference type="InterPro" id="IPR007889">
    <property type="entry name" value="HTH_Psq"/>
</dbReference>
<dbReference type="Proteomes" id="UP001286313">
    <property type="component" value="Unassembled WGS sequence"/>
</dbReference>
<accession>A0AAE1GNA6</accession>
<keyword evidence="2" id="KW-0238">DNA-binding</keyword>
<dbReference type="AlphaFoldDB" id="A0AAE1GNA6"/>
<dbReference type="Gene3D" id="3.30.420.10">
    <property type="entry name" value="Ribonuclease H-like superfamily/Ribonuclease H"/>
    <property type="match status" value="1"/>
</dbReference>
<dbReference type="GO" id="GO:0005634">
    <property type="term" value="C:nucleus"/>
    <property type="evidence" value="ECO:0007669"/>
    <property type="project" value="UniProtKB-SubCell"/>
</dbReference>
<dbReference type="Pfam" id="PF03184">
    <property type="entry name" value="DDE_1"/>
    <property type="match status" value="1"/>
</dbReference>
<evidence type="ECO:0000259" key="5">
    <source>
        <dbReference type="PROSITE" id="PS51253"/>
    </source>
</evidence>
<feature type="compositionally biased region" description="Low complexity" evidence="4">
    <location>
        <begin position="574"/>
        <end position="601"/>
    </location>
</feature>
<dbReference type="SMART" id="SM00674">
    <property type="entry name" value="CENPB"/>
    <property type="match status" value="1"/>
</dbReference>
<evidence type="ECO:0000256" key="1">
    <source>
        <dbReference type="ARBA" id="ARBA00004123"/>
    </source>
</evidence>
<dbReference type="GO" id="GO:0003677">
    <property type="term" value="F:DNA binding"/>
    <property type="evidence" value="ECO:0007669"/>
    <property type="project" value="UniProtKB-KW"/>
</dbReference>
<dbReference type="EMBL" id="JAWQEG010000072">
    <property type="protein sequence ID" value="KAK3895021.1"/>
    <property type="molecule type" value="Genomic_DNA"/>
</dbReference>
<dbReference type="Pfam" id="PF03221">
    <property type="entry name" value="HTH_Tnp_Tc5"/>
    <property type="match status" value="1"/>
</dbReference>